<dbReference type="InterPro" id="IPR039420">
    <property type="entry name" value="WalR-like"/>
</dbReference>
<dbReference type="PROSITE" id="PS50110">
    <property type="entry name" value="RESPONSE_REGULATORY"/>
    <property type="match status" value="1"/>
</dbReference>
<evidence type="ECO:0000256" key="3">
    <source>
        <dbReference type="PROSITE-ProRule" id="PRU01091"/>
    </source>
</evidence>
<protein>
    <submittedName>
        <fullName evidence="6">Response regulator transcription factor</fullName>
    </submittedName>
</protein>
<dbReference type="PROSITE" id="PS51755">
    <property type="entry name" value="OMPR_PHOB"/>
    <property type="match status" value="1"/>
</dbReference>
<dbReference type="Pfam" id="PF00072">
    <property type="entry name" value="Response_reg"/>
    <property type="match status" value="1"/>
</dbReference>
<keyword evidence="2" id="KW-0597">Phosphoprotein</keyword>
<proteinExistence type="predicted"/>
<dbReference type="SUPFAM" id="SSF46894">
    <property type="entry name" value="C-terminal effector domain of the bipartite response regulators"/>
    <property type="match status" value="1"/>
</dbReference>
<dbReference type="GO" id="GO:0006355">
    <property type="term" value="P:regulation of DNA-templated transcription"/>
    <property type="evidence" value="ECO:0007669"/>
    <property type="project" value="InterPro"/>
</dbReference>
<dbReference type="PANTHER" id="PTHR48111:SF58">
    <property type="entry name" value="TORCAD OPERON TRANSCRIPTIONAL REGULATORY PROTEIN TORR"/>
    <property type="match status" value="1"/>
</dbReference>
<dbReference type="Gene3D" id="3.40.50.2300">
    <property type="match status" value="1"/>
</dbReference>
<comment type="caution">
    <text evidence="6">The sequence shown here is derived from an EMBL/GenBank/DDBJ whole genome shotgun (WGS) entry which is preliminary data.</text>
</comment>
<dbReference type="GO" id="GO:0000976">
    <property type="term" value="F:transcription cis-regulatory region binding"/>
    <property type="evidence" value="ECO:0007669"/>
    <property type="project" value="TreeGrafter"/>
</dbReference>
<dbReference type="GO" id="GO:0005829">
    <property type="term" value="C:cytosol"/>
    <property type="evidence" value="ECO:0007669"/>
    <property type="project" value="TreeGrafter"/>
</dbReference>
<dbReference type="Proteomes" id="UP000317839">
    <property type="component" value="Unassembled WGS sequence"/>
</dbReference>
<feature type="domain" description="Response regulatory" evidence="4">
    <location>
        <begin position="6"/>
        <end position="121"/>
    </location>
</feature>
<dbReference type="SUPFAM" id="SSF52172">
    <property type="entry name" value="CheY-like"/>
    <property type="match status" value="1"/>
</dbReference>
<evidence type="ECO:0000313" key="6">
    <source>
        <dbReference type="EMBL" id="TQV74705.1"/>
    </source>
</evidence>
<accession>A0A545TBV5</accession>
<organism evidence="6 7">
    <name type="scientific">Aliikangiella marina</name>
    <dbReference type="NCBI Taxonomy" id="1712262"/>
    <lineage>
        <taxon>Bacteria</taxon>
        <taxon>Pseudomonadati</taxon>
        <taxon>Pseudomonadota</taxon>
        <taxon>Gammaproteobacteria</taxon>
        <taxon>Oceanospirillales</taxon>
        <taxon>Pleioneaceae</taxon>
        <taxon>Aliikangiella</taxon>
    </lineage>
</organism>
<dbReference type="InterPro" id="IPR001867">
    <property type="entry name" value="OmpR/PhoB-type_DNA-bd"/>
</dbReference>
<feature type="modified residue" description="4-aspartylphosphate" evidence="2">
    <location>
        <position position="56"/>
    </location>
</feature>
<evidence type="ECO:0000259" key="5">
    <source>
        <dbReference type="PROSITE" id="PS51755"/>
    </source>
</evidence>
<dbReference type="EMBL" id="VIKR01000002">
    <property type="protein sequence ID" value="TQV74705.1"/>
    <property type="molecule type" value="Genomic_DNA"/>
</dbReference>
<dbReference type="Gene3D" id="1.10.10.10">
    <property type="entry name" value="Winged helix-like DNA-binding domain superfamily/Winged helix DNA-binding domain"/>
    <property type="match status" value="1"/>
</dbReference>
<dbReference type="PANTHER" id="PTHR48111">
    <property type="entry name" value="REGULATOR OF RPOS"/>
    <property type="match status" value="1"/>
</dbReference>
<dbReference type="GO" id="GO:0032993">
    <property type="term" value="C:protein-DNA complex"/>
    <property type="evidence" value="ECO:0007669"/>
    <property type="project" value="TreeGrafter"/>
</dbReference>
<keyword evidence="1 3" id="KW-0238">DNA-binding</keyword>
<sequence length="240" mass="27338">MRTSSKILVVDDDELMRSMLVEMLRTEGFEDIYELGSGEKVLDTVKQHEIDLVLLDISMPGKDGLTLTRELRATYEEIGIILVTGKGDDIDKIVGIEVGADDYLVKPVKLRELQARVKNLVQRVRREKNKAETIPQEKDADEKRIGKWCFKPAKQLLVDESGNSQELTHGEQSILKLLTNRPGNVYSRDQLLQAVTERDWSPYDRTIDVLIGRLRKKIELDPKRPAHLITVRGVGYKCIS</sequence>
<dbReference type="InterPro" id="IPR011006">
    <property type="entry name" value="CheY-like_superfamily"/>
</dbReference>
<evidence type="ECO:0000256" key="2">
    <source>
        <dbReference type="PROSITE-ProRule" id="PRU00169"/>
    </source>
</evidence>
<evidence type="ECO:0000259" key="4">
    <source>
        <dbReference type="PROSITE" id="PS50110"/>
    </source>
</evidence>
<name>A0A545TBV5_9GAMM</name>
<reference evidence="6 7" key="1">
    <citation type="submission" date="2019-06" db="EMBL/GenBank/DDBJ databases">
        <title>Draft genome of Aliikangiella marina GYP-15.</title>
        <authorList>
            <person name="Wang G."/>
        </authorList>
    </citation>
    <scope>NUCLEOTIDE SEQUENCE [LARGE SCALE GENOMIC DNA]</scope>
    <source>
        <strain evidence="6 7">GYP-15</strain>
    </source>
</reference>
<dbReference type="SMART" id="SM00862">
    <property type="entry name" value="Trans_reg_C"/>
    <property type="match status" value="1"/>
</dbReference>
<dbReference type="InterPro" id="IPR036388">
    <property type="entry name" value="WH-like_DNA-bd_sf"/>
</dbReference>
<dbReference type="GO" id="GO:0000156">
    <property type="term" value="F:phosphorelay response regulator activity"/>
    <property type="evidence" value="ECO:0007669"/>
    <property type="project" value="TreeGrafter"/>
</dbReference>
<dbReference type="Pfam" id="PF00486">
    <property type="entry name" value="Trans_reg_C"/>
    <property type="match status" value="1"/>
</dbReference>
<dbReference type="OrthoDB" id="9802426at2"/>
<feature type="domain" description="OmpR/PhoB-type" evidence="5">
    <location>
        <begin position="140"/>
        <end position="240"/>
    </location>
</feature>
<dbReference type="CDD" id="cd00383">
    <property type="entry name" value="trans_reg_C"/>
    <property type="match status" value="1"/>
</dbReference>
<keyword evidence="7" id="KW-1185">Reference proteome</keyword>
<dbReference type="InterPro" id="IPR001789">
    <property type="entry name" value="Sig_transdc_resp-reg_receiver"/>
</dbReference>
<dbReference type="InterPro" id="IPR016032">
    <property type="entry name" value="Sig_transdc_resp-reg_C-effctor"/>
</dbReference>
<dbReference type="SMART" id="SM00448">
    <property type="entry name" value="REC"/>
    <property type="match status" value="1"/>
</dbReference>
<dbReference type="RefSeq" id="WP_142941319.1">
    <property type="nucleotide sequence ID" value="NZ_VIKR01000002.1"/>
</dbReference>
<dbReference type="Gene3D" id="6.10.250.690">
    <property type="match status" value="1"/>
</dbReference>
<feature type="DNA-binding region" description="OmpR/PhoB-type" evidence="3">
    <location>
        <begin position="140"/>
        <end position="240"/>
    </location>
</feature>
<evidence type="ECO:0000256" key="1">
    <source>
        <dbReference type="ARBA" id="ARBA00023125"/>
    </source>
</evidence>
<gene>
    <name evidence="6" type="ORF">FLL45_07015</name>
</gene>
<evidence type="ECO:0000313" key="7">
    <source>
        <dbReference type="Proteomes" id="UP000317839"/>
    </source>
</evidence>
<dbReference type="AlphaFoldDB" id="A0A545TBV5"/>